<dbReference type="PANTHER" id="PTHR38436:SF1">
    <property type="entry name" value="ESTER CYCLASE"/>
    <property type="match status" value="1"/>
</dbReference>
<organism evidence="1 2">
    <name type="scientific">Ktedonospora formicarum</name>
    <dbReference type="NCBI Taxonomy" id="2778364"/>
    <lineage>
        <taxon>Bacteria</taxon>
        <taxon>Bacillati</taxon>
        <taxon>Chloroflexota</taxon>
        <taxon>Ktedonobacteria</taxon>
        <taxon>Ktedonobacterales</taxon>
        <taxon>Ktedonobacteraceae</taxon>
        <taxon>Ktedonospora</taxon>
    </lineage>
</organism>
<dbReference type="Gene3D" id="3.10.450.50">
    <property type="match status" value="1"/>
</dbReference>
<dbReference type="GO" id="GO:0030638">
    <property type="term" value="P:polyketide metabolic process"/>
    <property type="evidence" value="ECO:0007669"/>
    <property type="project" value="InterPro"/>
</dbReference>
<dbReference type="RefSeq" id="WP_220194888.1">
    <property type="nucleotide sequence ID" value="NZ_BNJF01000001.1"/>
</dbReference>
<dbReference type="Pfam" id="PF07366">
    <property type="entry name" value="SnoaL"/>
    <property type="match status" value="1"/>
</dbReference>
<evidence type="ECO:0008006" key="3">
    <source>
        <dbReference type="Google" id="ProtNLM"/>
    </source>
</evidence>
<reference evidence="1" key="1">
    <citation type="submission" date="2020-10" db="EMBL/GenBank/DDBJ databases">
        <title>Taxonomic study of unclassified bacteria belonging to the class Ktedonobacteria.</title>
        <authorList>
            <person name="Yabe S."/>
            <person name="Wang C.M."/>
            <person name="Zheng Y."/>
            <person name="Sakai Y."/>
            <person name="Cavaletti L."/>
            <person name="Monciardini P."/>
            <person name="Donadio S."/>
        </authorList>
    </citation>
    <scope>NUCLEOTIDE SEQUENCE</scope>
    <source>
        <strain evidence="1">SOSP1-1</strain>
    </source>
</reference>
<evidence type="ECO:0000313" key="1">
    <source>
        <dbReference type="EMBL" id="GHO45569.1"/>
    </source>
</evidence>
<protein>
    <recommendedName>
        <fullName evidence="3">Ester cyclase</fullName>
    </recommendedName>
</protein>
<dbReference type="InterPro" id="IPR032710">
    <property type="entry name" value="NTF2-like_dom_sf"/>
</dbReference>
<name>A0A8J3HXI7_9CHLR</name>
<evidence type="ECO:0000313" key="2">
    <source>
        <dbReference type="Proteomes" id="UP000612362"/>
    </source>
</evidence>
<sequence length="134" mass="15002">MSTNTNKDVITRFMAEVWNRNNLDVLDELLDPEYFDYTYEPRNREGLENALAFMNAAYPGHETSIEEVVEEGDMVAVCQTLRGTHSGIAVHGIPASGKSIEIGGYRFFKIVDGKIVSHRGLIDLPSMLQQISSH</sequence>
<keyword evidence="2" id="KW-1185">Reference proteome</keyword>
<dbReference type="Proteomes" id="UP000612362">
    <property type="component" value="Unassembled WGS sequence"/>
</dbReference>
<gene>
    <name evidence="1" type="ORF">KSX_37320</name>
</gene>
<dbReference type="PANTHER" id="PTHR38436">
    <property type="entry name" value="POLYKETIDE CYCLASE SNOAL-LIKE DOMAIN"/>
    <property type="match status" value="1"/>
</dbReference>
<dbReference type="InterPro" id="IPR009959">
    <property type="entry name" value="Cyclase_SnoaL-like"/>
</dbReference>
<proteinExistence type="predicted"/>
<accession>A0A8J3HXI7</accession>
<dbReference type="EMBL" id="BNJF01000001">
    <property type="protein sequence ID" value="GHO45569.1"/>
    <property type="molecule type" value="Genomic_DNA"/>
</dbReference>
<dbReference type="SUPFAM" id="SSF54427">
    <property type="entry name" value="NTF2-like"/>
    <property type="match status" value="1"/>
</dbReference>
<dbReference type="AlphaFoldDB" id="A0A8J3HXI7"/>
<comment type="caution">
    <text evidence="1">The sequence shown here is derived from an EMBL/GenBank/DDBJ whole genome shotgun (WGS) entry which is preliminary data.</text>
</comment>